<dbReference type="InterPro" id="IPR001130">
    <property type="entry name" value="TatD-like"/>
</dbReference>
<dbReference type="PANTHER" id="PTHR46363">
    <property type="entry name" value="DEOXYRIBONUCLEASE TATDN2-RELATED"/>
    <property type="match status" value="1"/>
</dbReference>
<dbReference type="PANTHER" id="PTHR46363:SF1">
    <property type="entry name" value="DEOXYRIBONUCLEASE TATDN2-RELATED"/>
    <property type="match status" value="1"/>
</dbReference>
<sequence length="253" mass="29748">MQLAHGRKIILIDNHHQYQRWFINYEIENSNAKIMTTYGIHPKYLPTNPQSVLEQMENIFKHKFNLNTKKVAIGECGLDDTSRYSFDFQLSMFEFQVKLAAELQIPIVLHGRRENSFSTMLNALKQYLKPNHNIHWHCVNPKSDLNVINNFLYYFVNSFIGLNGSIILQDDEELQKLFNKWLFGQPNIIDHIIIKTDFPFLCPPGLEQNQYSFISGITITAQYIVNILRMKNMNTTEIIDKSNKNIQRMYLID</sequence>
<name>A0A815TG95_9BILA</name>
<evidence type="ECO:0000313" key="5">
    <source>
        <dbReference type="Proteomes" id="UP000663854"/>
    </source>
</evidence>
<reference evidence="3" key="1">
    <citation type="submission" date="2021-02" db="EMBL/GenBank/DDBJ databases">
        <authorList>
            <person name="Nowell W R."/>
        </authorList>
    </citation>
    <scope>NUCLEOTIDE SEQUENCE</scope>
</reference>
<accession>A0A815TG95</accession>
<proteinExistence type="inferred from homology"/>
<dbReference type="Proteomes" id="UP000663854">
    <property type="component" value="Unassembled WGS sequence"/>
</dbReference>
<feature type="binding site" evidence="2">
    <location>
        <position position="197"/>
    </location>
    <ligand>
        <name>a divalent metal cation</name>
        <dbReference type="ChEBI" id="CHEBI:60240"/>
        <label>1</label>
    </ligand>
</feature>
<dbReference type="GO" id="GO:0016788">
    <property type="term" value="F:hydrolase activity, acting on ester bonds"/>
    <property type="evidence" value="ECO:0007669"/>
    <property type="project" value="InterPro"/>
</dbReference>
<dbReference type="GO" id="GO:0046872">
    <property type="term" value="F:metal ion binding"/>
    <property type="evidence" value="ECO:0007669"/>
    <property type="project" value="UniProtKB-KW"/>
</dbReference>
<dbReference type="AlphaFoldDB" id="A0A815TG95"/>
<dbReference type="EMBL" id="CAJNOL010011668">
    <property type="protein sequence ID" value="CAF1656508.1"/>
    <property type="molecule type" value="Genomic_DNA"/>
</dbReference>
<dbReference type="SUPFAM" id="SSF51556">
    <property type="entry name" value="Metallo-dependent hydrolases"/>
    <property type="match status" value="1"/>
</dbReference>
<evidence type="ECO:0000313" key="6">
    <source>
        <dbReference type="Proteomes" id="UP000663870"/>
    </source>
</evidence>
<keyword evidence="2" id="KW-0479">Metal-binding</keyword>
<gene>
    <name evidence="4" type="ORF">JXQ802_LOCUS55369</name>
    <name evidence="3" type="ORF">PYM288_LOCUS38844</name>
</gene>
<feature type="binding site" evidence="2">
    <location>
        <position position="135"/>
    </location>
    <ligand>
        <name>a divalent metal cation</name>
        <dbReference type="ChEBI" id="CHEBI:60240"/>
        <label>2</label>
    </ligand>
</feature>
<organism evidence="3 5">
    <name type="scientific">Rotaria sordida</name>
    <dbReference type="NCBI Taxonomy" id="392033"/>
    <lineage>
        <taxon>Eukaryota</taxon>
        <taxon>Metazoa</taxon>
        <taxon>Spiralia</taxon>
        <taxon>Gnathifera</taxon>
        <taxon>Rotifera</taxon>
        <taxon>Eurotatoria</taxon>
        <taxon>Bdelloidea</taxon>
        <taxon>Philodinida</taxon>
        <taxon>Philodinidae</taxon>
        <taxon>Rotaria</taxon>
    </lineage>
</organism>
<dbReference type="EMBL" id="CAJNOH010009866">
    <property type="protein sequence ID" value="CAF1504844.1"/>
    <property type="molecule type" value="Genomic_DNA"/>
</dbReference>
<dbReference type="InterPro" id="IPR032466">
    <property type="entry name" value="Metal_Hydrolase"/>
</dbReference>
<dbReference type="Pfam" id="PF01026">
    <property type="entry name" value="TatD_DNase"/>
    <property type="match status" value="1"/>
</dbReference>
<comment type="similarity">
    <text evidence="1">Belongs to the metallo-dependent hydrolases superfamily. TatD-type hydrolase family.</text>
</comment>
<dbReference type="PIRSF" id="PIRSF005902">
    <property type="entry name" value="DNase_TatD"/>
    <property type="match status" value="1"/>
</dbReference>
<protein>
    <submittedName>
        <fullName evidence="3">Uncharacterized protein</fullName>
    </submittedName>
</protein>
<evidence type="ECO:0000313" key="3">
    <source>
        <dbReference type="EMBL" id="CAF1504844.1"/>
    </source>
</evidence>
<feature type="binding site" evidence="2">
    <location>
        <position position="75"/>
    </location>
    <ligand>
        <name>a divalent metal cation</name>
        <dbReference type="ChEBI" id="CHEBI:60240"/>
        <label>1</label>
    </ligand>
</feature>
<feature type="binding site" evidence="2">
    <location>
        <position position="110"/>
    </location>
    <ligand>
        <name>a divalent metal cation</name>
        <dbReference type="ChEBI" id="CHEBI:60240"/>
        <label>2</label>
    </ligand>
</feature>
<evidence type="ECO:0000256" key="1">
    <source>
        <dbReference type="ARBA" id="ARBA00009275"/>
    </source>
</evidence>
<evidence type="ECO:0000313" key="4">
    <source>
        <dbReference type="EMBL" id="CAF1656508.1"/>
    </source>
</evidence>
<evidence type="ECO:0000256" key="2">
    <source>
        <dbReference type="PIRSR" id="PIRSR005902-1"/>
    </source>
</evidence>
<dbReference type="Gene3D" id="3.20.20.140">
    <property type="entry name" value="Metal-dependent hydrolases"/>
    <property type="match status" value="1"/>
</dbReference>
<comment type="caution">
    <text evidence="3">The sequence shown here is derived from an EMBL/GenBank/DDBJ whole genome shotgun (WGS) entry which is preliminary data.</text>
</comment>
<dbReference type="Proteomes" id="UP000663870">
    <property type="component" value="Unassembled WGS sequence"/>
</dbReference>
<keyword evidence="6" id="KW-1185">Reference proteome</keyword>